<gene>
    <name evidence="2" type="ORF">BDV95DRAFT_205163</name>
</gene>
<dbReference type="EMBL" id="JAADJZ010000027">
    <property type="protein sequence ID" value="KAF2866639.1"/>
    <property type="molecule type" value="Genomic_DNA"/>
</dbReference>
<name>A0A7C8M325_9PLEO</name>
<feature type="region of interest" description="Disordered" evidence="1">
    <location>
        <begin position="63"/>
        <end position="146"/>
    </location>
</feature>
<comment type="caution">
    <text evidence="2">The sequence shown here is derived from an EMBL/GenBank/DDBJ whole genome shotgun (WGS) entry which is preliminary data.</text>
</comment>
<evidence type="ECO:0000313" key="2">
    <source>
        <dbReference type="EMBL" id="KAF2866639.1"/>
    </source>
</evidence>
<feature type="compositionally biased region" description="Low complexity" evidence="1">
    <location>
        <begin position="96"/>
        <end position="137"/>
    </location>
</feature>
<dbReference type="AlphaFoldDB" id="A0A7C8M325"/>
<organism evidence="2 3">
    <name type="scientific">Massariosphaeria phaeospora</name>
    <dbReference type="NCBI Taxonomy" id="100035"/>
    <lineage>
        <taxon>Eukaryota</taxon>
        <taxon>Fungi</taxon>
        <taxon>Dikarya</taxon>
        <taxon>Ascomycota</taxon>
        <taxon>Pezizomycotina</taxon>
        <taxon>Dothideomycetes</taxon>
        <taxon>Pleosporomycetidae</taxon>
        <taxon>Pleosporales</taxon>
        <taxon>Pleosporales incertae sedis</taxon>
        <taxon>Massariosphaeria</taxon>
    </lineage>
</organism>
<evidence type="ECO:0008006" key="4">
    <source>
        <dbReference type="Google" id="ProtNLM"/>
    </source>
</evidence>
<protein>
    <recommendedName>
        <fullName evidence="4">F-box domain-containing protein</fullName>
    </recommendedName>
</protein>
<proteinExistence type="predicted"/>
<feature type="region of interest" description="Disordered" evidence="1">
    <location>
        <begin position="282"/>
        <end position="308"/>
    </location>
</feature>
<evidence type="ECO:0000256" key="1">
    <source>
        <dbReference type="SAM" id="MobiDB-lite"/>
    </source>
</evidence>
<dbReference type="Proteomes" id="UP000481861">
    <property type="component" value="Unassembled WGS sequence"/>
</dbReference>
<evidence type="ECO:0000313" key="3">
    <source>
        <dbReference type="Proteomes" id="UP000481861"/>
    </source>
</evidence>
<reference evidence="2 3" key="1">
    <citation type="submission" date="2020-01" db="EMBL/GenBank/DDBJ databases">
        <authorList>
            <consortium name="DOE Joint Genome Institute"/>
            <person name="Haridas S."/>
            <person name="Albert R."/>
            <person name="Binder M."/>
            <person name="Bloem J."/>
            <person name="Labutti K."/>
            <person name="Salamov A."/>
            <person name="Andreopoulos B."/>
            <person name="Baker S.E."/>
            <person name="Barry K."/>
            <person name="Bills G."/>
            <person name="Bluhm B.H."/>
            <person name="Cannon C."/>
            <person name="Castanera R."/>
            <person name="Culley D.E."/>
            <person name="Daum C."/>
            <person name="Ezra D."/>
            <person name="Gonzalez J.B."/>
            <person name="Henrissat B."/>
            <person name="Kuo A."/>
            <person name="Liang C."/>
            <person name="Lipzen A."/>
            <person name="Lutzoni F."/>
            <person name="Magnuson J."/>
            <person name="Mondo S."/>
            <person name="Nolan M."/>
            <person name="Ohm R."/>
            <person name="Pangilinan J."/>
            <person name="Park H.-J.H."/>
            <person name="Ramirez L."/>
            <person name="Alfaro M."/>
            <person name="Sun H."/>
            <person name="Tritt A."/>
            <person name="Yoshinaga Y."/>
            <person name="Zwiers L.-H.L."/>
            <person name="Turgeon B.G."/>
            <person name="Goodwin S.B."/>
            <person name="Spatafora J.W."/>
            <person name="Crous P.W."/>
            <person name="Grigoriev I.V."/>
        </authorList>
    </citation>
    <scope>NUCLEOTIDE SEQUENCE [LARGE SCALE GENOMIC DNA]</scope>
    <source>
        <strain evidence="2 3">CBS 611.86</strain>
    </source>
</reference>
<sequence length="571" mass="64122">MATMSETLPFRPLALNLPSTRMSVDFSTIATDFEAISIAPTEHKQPLRRNYPGVHPQPALLPEVQEESEPINAVPSRQDSLRWPWKKPHSVRSGITLSRTGSSASTASTATASTAVSSISSRALSTSTARTSTSLGRSDLDDPLPSTGRISRLEKLPFSVLENIVAHLLLPLSVTIGPQDPETRHIQHRYHPSGLDYVDIHLILKQPIFLISRHMREVALDVFYRRCDFVIDLHKIYHTKVFSTINENLKKHQKYWLYDTPDIVRASLSRISRLHIRLPVPSTEAGRRGREEDDWMDGSDGKGGGSWKVKSIKKETEDAFEVQICLESIKELVLRQHTKEPGRAYGFGRMPSIRRTKSFRTVRSNSPEAGLVGYKRTPLKRLEIVLVKRASSATVLPETLALIRTLKAIPVSGFKRYHFELEGQKVLWATKYRNKWQGLEPDGPKLLSALQALTIAERPIEPICTPTEVQFAKFGKQGRLQRSKSAMPPIAVVLETSTLAEKALPIISSTSPTSKPVRHNTLPWPRKKSRQRVDSFALVMDEGVTRSGRDDQPPTVEELRKIADDIRNGVY</sequence>
<accession>A0A7C8M325</accession>
<keyword evidence="3" id="KW-1185">Reference proteome</keyword>
<dbReference type="OrthoDB" id="3694065at2759"/>